<evidence type="ECO:0000259" key="1">
    <source>
        <dbReference type="Pfam" id="PF00364"/>
    </source>
</evidence>
<comment type="caution">
    <text evidence="2">The sequence shown here is derived from an EMBL/GenBank/DDBJ whole genome shotgun (WGS) entry which is preliminary data.</text>
</comment>
<gene>
    <name evidence="2" type="ORF">DHV22_14490</name>
</gene>
<dbReference type="EMBL" id="DPRK01000227">
    <property type="protein sequence ID" value="HCY82709.1"/>
    <property type="molecule type" value="Genomic_DNA"/>
</dbReference>
<dbReference type="Proteomes" id="UP000263268">
    <property type="component" value="Unassembled WGS sequence"/>
</dbReference>
<protein>
    <recommendedName>
        <fullName evidence="1">Lipoyl-binding domain-containing protein</fullName>
    </recommendedName>
</protein>
<feature type="domain" description="Lipoyl-binding" evidence="1">
    <location>
        <begin position="2"/>
        <end position="43"/>
    </location>
</feature>
<accession>A0A3D6BX11</accession>
<dbReference type="Pfam" id="PF00364">
    <property type="entry name" value="Biotin_lipoyl"/>
    <property type="match status" value="1"/>
</dbReference>
<reference evidence="2 3" key="1">
    <citation type="journal article" date="2018" name="Nat. Biotechnol.">
        <title>A standardized bacterial taxonomy based on genome phylogeny substantially revises the tree of life.</title>
        <authorList>
            <person name="Parks D.H."/>
            <person name="Chuvochina M."/>
            <person name="Waite D.W."/>
            <person name="Rinke C."/>
            <person name="Skarshewski A."/>
            <person name="Chaumeil P.A."/>
            <person name="Hugenholtz P."/>
        </authorList>
    </citation>
    <scope>NUCLEOTIDE SEQUENCE [LARGE SCALE GENOMIC DNA]</scope>
    <source>
        <strain evidence="2">UBA10227</strain>
    </source>
</reference>
<dbReference type="InterPro" id="IPR000089">
    <property type="entry name" value="Biotin_lipoyl"/>
</dbReference>
<sequence>HPLFIIEAMKMETTITANEAATVKQLVLNPGVMVNSEDLVIRLE</sequence>
<proteinExistence type="predicted"/>
<dbReference type="Gene3D" id="2.40.50.100">
    <property type="match status" value="1"/>
</dbReference>
<evidence type="ECO:0000313" key="3">
    <source>
        <dbReference type="Proteomes" id="UP000263268"/>
    </source>
</evidence>
<evidence type="ECO:0000313" key="2">
    <source>
        <dbReference type="EMBL" id="HCY82709.1"/>
    </source>
</evidence>
<organism evidence="2 3">
    <name type="scientific">Xanthomarina gelatinilytica</name>
    <dbReference type="NCBI Taxonomy" id="1137281"/>
    <lineage>
        <taxon>Bacteria</taxon>
        <taxon>Pseudomonadati</taxon>
        <taxon>Bacteroidota</taxon>
        <taxon>Flavobacteriia</taxon>
        <taxon>Flavobacteriales</taxon>
        <taxon>Flavobacteriaceae</taxon>
        <taxon>Xanthomarina</taxon>
    </lineage>
</organism>
<name>A0A3D6BX11_9FLAO</name>
<dbReference type="SUPFAM" id="SSF51230">
    <property type="entry name" value="Single hybrid motif"/>
    <property type="match status" value="1"/>
</dbReference>
<dbReference type="AlphaFoldDB" id="A0A3D6BX11"/>
<feature type="non-terminal residue" evidence="2">
    <location>
        <position position="1"/>
    </location>
</feature>
<dbReference type="InterPro" id="IPR011053">
    <property type="entry name" value="Single_hybrid_motif"/>
</dbReference>